<feature type="transmembrane region" description="Helical" evidence="1">
    <location>
        <begin position="249"/>
        <end position="267"/>
    </location>
</feature>
<sequence>MKQIQQKLFTKEDPYHVHKTLGLVALSSYIYRISNFGASDMGFSPTKESSDDFYVITLLTLLVHVCLNISSFEFHIPAKRIQSDGGRIWPQYRFHSLVFSCRGLLCIALNAFYYNALKSSQSPLGSSFTLPHGNYLIVIATMIIGDIASNYWVQYPSNSIRDLKASPVIKYYFSVMQFLATGVSLVGLRRCSLHYYMVMVVQVTAFLMTLRRKNLVSHETNVILYALLLAGGFVVGIYETYVWDPAQELLWISAFLGMTAAVLRILCGMNKYVIWTMLHIVNCYCFLPSIQSQEANLHSMILLSLVRIRWLGVSATMIMVLGGLWRSYFSSTQIKSISD</sequence>
<keyword evidence="3" id="KW-1185">Reference proteome</keyword>
<evidence type="ECO:0000313" key="2">
    <source>
        <dbReference type="EMBL" id="GAX15932.1"/>
    </source>
</evidence>
<gene>
    <name evidence="2" type="ORF">FisN_22Hu218</name>
</gene>
<dbReference type="EMBL" id="BDSP01000100">
    <property type="protein sequence ID" value="GAX15932.1"/>
    <property type="molecule type" value="Genomic_DNA"/>
</dbReference>
<comment type="caution">
    <text evidence="2">The sequence shown here is derived from an EMBL/GenBank/DDBJ whole genome shotgun (WGS) entry which is preliminary data.</text>
</comment>
<dbReference type="AlphaFoldDB" id="A0A1Z5JQ12"/>
<feature type="transmembrane region" description="Helical" evidence="1">
    <location>
        <begin position="169"/>
        <end position="187"/>
    </location>
</feature>
<feature type="transmembrane region" description="Helical" evidence="1">
    <location>
        <begin position="310"/>
        <end position="329"/>
    </location>
</feature>
<accession>A0A1Z5JQ12</accession>
<organism evidence="2 3">
    <name type="scientific">Fistulifera solaris</name>
    <name type="common">Oleaginous diatom</name>
    <dbReference type="NCBI Taxonomy" id="1519565"/>
    <lineage>
        <taxon>Eukaryota</taxon>
        <taxon>Sar</taxon>
        <taxon>Stramenopiles</taxon>
        <taxon>Ochrophyta</taxon>
        <taxon>Bacillariophyta</taxon>
        <taxon>Bacillariophyceae</taxon>
        <taxon>Bacillariophycidae</taxon>
        <taxon>Naviculales</taxon>
        <taxon>Naviculaceae</taxon>
        <taxon>Fistulifera</taxon>
    </lineage>
</organism>
<dbReference type="InParanoid" id="A0A1Z5JQ12"/>
<feature type="transmembrane region" description="Helical" evidence="1">
    <location>
        <begin position="222"/>
        <end position="243"/>
    </location>
</feature>
<keyword evidence="1" id="KW-1133">Transmembrane helix</keyword>
<feature type="transmembrane region" description="Helical" evidence="1">
    <location>
        <begin position="21"/>
        <end position="38"/>
    </location>
</feature>
<reference evidence="2 3" key="1">
    <citation type="journal article" date="2015" name="Plant Cell">
        <title>Oil accumulation by the oleaginous diatom Fistulifera solaris as revealed by the genome and transcriptome.</title>
        <authorList>
            <person name="Tanaka T."/>
            <person name="Maeda Y."/>
            <person name="Veluchamy A."/>
            <person name="Tanaka M."/>
            <person name="Abida H."/>
            <person name="Marechal E."/>
            <person name="Bowler C."/>
            <person name="Muto M."/>
            <person name="Sunaga Y."/>
            <person name="Tanaka M."/>
            <person name="Yoshino T."/>
            <person name="Taniguchi T."/>
            <person name="Fukuda Y."/>
            <person name="Nemoto M."/>
            <person name="Matsumoto M."/>
            <person name="Wong P.S."/>
            <person name="Aburatani S."/>
            <person name="Fujibuchi W."/>
        </authorList>
    </citation>
    <scope>NUCLEOTIDE SEQUENCE [LARGE SCALE GENOMIC DNA]</scope>
    <source>
        <strain evidence="2 3">JPCC DA0580</strain>
    </source>
</reference>
<dbReference type="Proteomes" id="UP000198406">
    <property type="component" value="Unassembled WGS sequence"/>
</dbReference>
<dbReference type="OrthoDB" id="427333at2759"/>
<keyword evidence="1" id="KW-0472">Membrane</keyword>
<protein>
    <submittedName>
        <fullName evidence="2">Uncharacterized protein</fullName>
    </submittedName>
</protein>
<feature type="transmembrane region" description="Helical" evidence="1">
    <location>
        <begin position="94"/>
        <end position="114"/>
    </location>
</feature>
<feature type="transmembrane region" description="Helical" evidence="1">
    <location>
        <begin position="134"/>
        <end position="153"/>
    </location>
</feature>
<feature type="transmembrane region" description="Helical" evidence="1">
    <location>
        <begin position="193"/>
        <end position="210"/>
    </location>
</feature>
<evidence type="ECO:0000313" key="3">
    <source>
        <dbReference type="Proteomes" id="UP000198406"/>
    </source>
</evidence>
<proteinExistence type="predicted"/>
<feature type="transmembrane region" description="Helical" evidence="1">
    <location>
        <begin position="53"/>
        <end position="74"/>
    </location>
</feature>
<evidence type="ECO:0000256" key="1">
    <source>
        <dbReference type="SAM" id="Phobius"/>
    </source>
</evidence>
<keyword evidence="1" id="KW-0812">Transmembrane</keyword>
<name>A0A1Z5JQ12_FISSO</name>